<dbReference type="RefSeq" id="WP_148895755.1">
    <property type="nucleotide sequence ID" value="NZ_VNIB01000005.1"/>
</dbReference>
<dbReference type="Pfam" id="PF01966">
    <property type="entry name" value="HD"/>
    <property type="match status" value="1"/>
</dbReference>
<dbReference type="GO" id="GO:0016787">
    <property type="term" value="F:hydrolase activity"/>
    <property type="evidence" value="ECO:0007669"/>
    <property type="project" value="UniProtKB-KW"/>
</dbReference>
<organism evidence="4 5">
    <name type="scientific">Geothermobacter ehrlichii</name>
    <dbReference type="NCBI Taxonomy" id="213224"/>
    <lineage>
        <taxon>Bacteria</taxon>
        <taxon>Pseudomonadati</taxon>
        <taxon>Thermodesulfobacteriota</taxon>
        <taxon>Desulfuromonadia</taxon>
        <taxon>Desulfuromonadales</taxon>
        <taxon>Geothermobacteraceae</taxon>
        <taxon>Geothermobacter</taxon>
    </lineage>
</organism>
<keyword evidence="5" id="KW-1185">Reference proteome</keyword>
<dbReference type="CDD" id="cd00077">
    <property type="entry name" value="HDc"/>
    <property type="match status" value="1"/>
</dbReference>
<accession>A0A5D3WKE2</accession>
<evidence type="ECO:0000256" key="2">
    <source>
        <dbReference type="SAM" id="MobiDB-lite"/>
    </source>
</evidence>
<dbReference type="InterPro" id="IPR006674">
    <property type="entry name" value="HD_domain"/>
</dbReference>
<dbReference type="InterPro" id="IPR006675">
    <property type="entry name" value="HDIG_dom"/>
</dbReference>
<dbReference type="OrthoDB" id="9778453at2"/>
<reference evidence="4 5" key="1">
    <citation type="submission" date="2019-07" db="EMBL/GenBank/DDBJ databases">
        <title>Genomic Encyclopedia of Type Strains, Phase IV (KMG-IV): sequencing the most valuable type-strain genomes for metagenomic binning, comparative biology and taxonomic classification.</title>
        <authorList>
            <person name="Goeker M."/>
        </authorList>
    </citation>
    <scope>NUCLEOTIDE SEQUENCE [LARGE SCALE GENOMIC DNA]</scope>
    <source>
        <strain evidence="4 5">SS015</strain>
    </source>
</reference>
<evidence type="ECO:0000256" key="1">
    <source>
        <dbReference type="ARBA" id="ARBA00022801"/>
    </source>
</evidence>
<dbReference type="NCBIfam" id="TIGR00277">
    <property type="entry name" value="HDIG"/>
    <property type="match status" value="1"/>
</dbReference>
<dbReference type="Proteomes" id="UP000324159">
    <property type="component" value="Unassembled WGS sequence"/>
</dbReference>
<feature type="region of interest" description="Disordered" evidence="2">
    <location>
        <begin position="317"/>
        <end position="361"/>
    </location>
</feature>
<name>A0A5D3WKE2_9BACT</name>
<evidence type="ECO:0000259" key="3">
    <source>
        <dbReference type="SMART" id="SM00471"/>
    </source>
</evidence>
<dbReference type="GO" id="GO:0031125">
    <property type="term" value="P:rRNA 3'-end processing"/>
    <property type="evidence" value="ECO:0007669"/>
    <property type="project" value="TreeGrafter"/>
</dbReference>
<dbReference type="GO" id="GO:0003676">
    <property type="term" value="F:nucleic acid binding"/>
    <property type="evidence" value="ECO:0007669"/>
    <property type="project" value="InterPro"/>
</dbReference>
<dbReference type="EMBL" id="VNIB01000005">
    <property type="protein sequence ID" value="TYO98824.1"/>
    <property type="molecule type" value="Genomic_DNA"/>
</dbReference>
<keyword evidence="1 4" id="KW-0378">Hydrolase</keyword>
<dbReference type="InterPro" id="IPR050798">
    <property type="entry name" value="YhaM_exoribonuc/phosphodiest"/>
</dbReference>
<dbReference type="SUPFAM" id="SSF109604">
    <property type="entry name" value="HD-domain/PDEase-like"/>
    <property type="match status" value="1"/>
</dbReference>
<dbReference type="Pfam" id="PF01336">
    <property type="entry name" value="tRNA_anti-codon"/>
    <property type="match status" value="1"/>
</dbReference>
<feature type="compositionally biased region" description="Basic and acidic residues" evidence="2">
    <location>
        <begin position="336"/>
        <end position="345"/>
    </location>
</feature>
<protein>
    <submittedName>
        <fullName evidence="4">Metal dependent phosphohydrolase</fullName>
    </submittedName>
</protein>
<comment type="caution">
    <text evidence="4">The sequence shown here is derived from an EMBL/GenBank/DDBJ whole genome shotgun (WGS) entry which is preliminary data.</text>
</comment>
<dbReference type="CDD" id="cd04492">
    <property type="entry name" value="YhaM_OBF_like"/>
    <property type="match status" value="1"/>
</dbReference>
<sequence>MKQIFASAIGERDWVESVFLVREKVTAMAKNGKPYLTLKLMDRSGEIEGRVWDRVDELGALFDKDDFVRVRGRASSYLGRMQLVVQELVRVDESEVDFADFLPVCEVPVADLEAQLRQKVDSLKDPHLRRLMESFVADADFLRDFCSAPAAKSMHHVYLGGLLEHSLSIAGLVDLVCGHYPFLNRDLLLVGALLHDVGKIFELRYSRSFDYTDEGKLLGHIVMGVEMVDERIAGLPDFPRDLAVHLKHLLLSHHGQYEYGSPKRPKTLEAVVLNYLDDLDSKLNGIRSHISREQDQGGNWTSYHRLYERYFFKGEIGTQEQETKTRPRPPLAASGGEKKAAEPKPRPARKHDRPLSFSLGEQLRGKNLDLFATREDEDDR</sequence>
<feature type="domain" description="HD/PDEase" evidence="3">
    <location>
        <begin position="158"/>
        <end position="291"/>
    </location>
</feature>
<gene>
    <name evidence="4" type="ORF">EDC39_105193</name>
</gene>
<dbReference type="SMART" id="SM00471">
    <property type="entry name" value="HDc"/>
    <property type="match status" value="1"/>
</dbReference>
<dbReference type="InterPro" id="IPR003607">
    <property type="entry name" value="HD/PDEase_dom"/>
</dbReference>
<evidence type="ECO:0000313" key="4">
    <source>
        <dbReference type="EMBL" id="TYO98824.1"/>
    </source>
</evidence>
<evidence type="ECO:0000313" key="5">
    <source>
        <dbReference type="Proteomes" id="UP000324159"/>
    </source>
</evidence>
<dbReference type="InterPro" id="IPR004365">
    <property type="entry name" value="NA-bd_OB_tRNA"/>
</dbReference>
<dbReference type="PANTHER" id="PTHR37294">
    <property type="entry name" value="3'-5' EXORIBONUCLEASE YHAM"/>
    <property type="match status" value="1"/>
</dbReference>
<dbReference type="PANTHER" id="PTHR37294:SF1">
    <property type="entry name" value="3'-5' EXORIBONUCLEASE YHAM"/>
    <property type="match status" value="1"/>
</dbReference>
<dbReference type="AlphaFoldDB" id="A0A5D3WKE2"/>
<dbReference type="Gene3D" id="1.10.3210.10">
    <property type="entry name" value="Hypothetical protein af1432"/>
    <property type="match status" value="1"/>
</dbReference>
<proteinExistence type="predicted"/>